<dbReference type="GO" id="GO:0005666">
    <property type="term" value="C:RNA polymerase III complex"/>
    <property type="evidence" value="ECO:0007669"/>
    <property type="project" value="TreeGrafter"/>
</dbReference>
<dbReference type="GO" id="GO:0042797">
    <property type="term" value="P:tRNA transcription by RNA polymerase III"/>
    <property type="evidence" value="ECO:0007669"/>
    <property type="project" value="TreeGrafter"/>
</dbReference>
<feature type="region of interest" description="Disordered" evidence="1">
    <location>
        <begin position="289"/>
        <end position="325"/>
    </location>
</feature>
<evidence type="ECO:0000256" key="1">
    <source>
        <dbReference type="SAM" id="MobiDB-lite"/>
    </source>
</evidence>
<dbReference type="OrthoDB" id="340681at2759"/>
<accession>A0A232LNV4</accession>
<dbReference type="Proteomes" id="UP000243515">
    <property type="component" value="Unassembled WGS sequence"/>
</dbReference>
<comment type="caution">
    <text evidence="2">The sequence shown here is derived from an EMBL/GenBank/DDBJ whole genome shotgun (WGS) entry which is preliminary data.</text>
</comment>
<dbReference type="EMBL" id="NPHW01006409">
    <property type="protein sequence ID" value="OXV05829.1"/>
    <property type="molecule type" value="Genomic_DNA"/>
</dbReference>
<sequence>MTAMEAADPVVASYDVYLTESDVSRYVLQYVDRPAEYPYDEQEAQKPTALRLKPRTGLVEVDVPISTGICYDTGKGLKYGDALANSRTAKDGGAYGMAGGFASGGPAARGRAKIETEDVEMRNVAIDEQDKKGQGGSLLSVQTLGGRIKESENGDPLYMLGAFRGNNLHLSPVSAVVQLRPQLHHLDAVEEAAAKGRGARTRKDMDEDGAPEARVIDMKVKSADGRGAPLARSIALLKKMQEEKWQAYDWVDSASEDAWFTYENYMINNYPEGLPQLESAITGEDYLDEMSAPRIDPAQPGQNRKRHRVTKIDKRQASDGEAEDD</sequence>
<protein>
    <recommendedName>
        <fullName evidence="4">DNA-directed RNA polymerase III subunit Rpc5</fullName>
    </recommendedName>
</protein>
<dbReference type="InterPro" id="IPR006886">
    <property type="entry name" value="RNA_pol_III_Rpc5"/>
</dbReference>
<organism evidence="2 3">
    <name type="scientific">Elaphomyces granulatus</name>
    <dbReference type="NCBI Taxonomy" id="519963"/>
    <lineage>
        <taxon>Eukaryota</taxon>
        <taxon>Fungi</taxon>
        <taxon>Dikarya</taxon>
        <taxon>Ascomycota</taxon>
        <taxon>Pezizomycotina</taxon>
        <taxon>Eurotiomycetes</taxon>
        <taxon>Eurotiomycetidae</taxon>
        <taxon>Eurotiales</taxon>
        <taxon>Elaphomycetaceae</taxon>
        <taxon>Elaphomyces</taxon>
    </lineage>
</organism>
<proteinExistence type="predicted"/>
<name>A0A232LNV4_9EURO</name>
<dbReference type="PANTHER" id="PTHR12069:SF0">
    <property type="entry name" value="DNA-DIRECTED RNA POLYMERASE III SUBUNIT RPC5"/>
    <property type="match status" value="1"/>
</dbReference>
<dbReference type="AlphaFoldDB" id="A0A232LNV4"/>
<gene>
    <name evidence="2" type="ORF">Egran_06403</name>
</gene>
<reference evidence="2 3" key="1">
    <citation type="journal article" date="2015" name="Environ. Microbiol.">
        <title>Metagenome sequence of Elaphomyces granulatus from sporocarp tissue reveals Ascomycota ectomycorrhizal fingerprints of genome expansion and a Proteobacteria-rich microbiome.</title>
        <authorList>
            <person name="Quandt C.A."/>
            <person name="Kohler A."/>
            <person name="Hesse C.N."/>
            <person name="Sharpton T.J."/>
            <person name="Martin F."/>
            <person name="Spatafora J.W."/>
        </authorList>
    </citation>
    <scope>NUCLEOTIDE SEQUENCE [LARGE SCALE GENOMIC DNA]</scope>
    <source>
        <strain evidence="2 3">OSC145934</strain>
    </source>
</reference>
<dbReference type="Pfam" id="PF04801">
    <property type="entry name" value="RPC5"/>
    <property type="match status" value="2"/>
</dbReference>
<evidence type="ECO:0000313" key="3">
    <source>
        <dbReference type="Proteomes" id="UP000243515"/>
    </source>
</evidence>
<evidence type="ECO:0008006" key="4">
    <source>
        <dbReference type="Google" id="ProtNLM"/>
    </source>
</evidence>
<evidence type="ECO:0000313" key="2">
    <source>
        <dbReference type="EMBL" id="OXV05829.1"/>
    </source>
</evidence>
<keyword evidence="3" id="KW-1185">Reference proteome</keyword>
<dbReference type="PANTHER" id="PTHR12069">
    <property type="entry name" value="DNA-DIRECTED RNA POLYMERASES III 80 KDA POLYPEPTIDE RNA POLYMERASE III SUBUNIT 5"/>
    <property type="match status" value="1"/>
</dbReference>